<dbReference type="Proteomes" id="UP000199077">
    <property type="component" value="Chromosome I"/>
</dbReference>
<dbReference type="Gene3D" id="2.40.110.10">
    <property type="entry name" value="Butyryl-CoA Dehydrogenase, subunit A, domain 2"/>
    <property type="match status" value="1"/>
</dbReference>
<dbReference type="SUPFAM" id="SSF56645">
    <property type="entry name" value="Acyl-CoA dehydrogenase NM domain-like"/>
    <property type="match status" value="1"/>
</dbReference>
<dbReference type="InterPro" id="IPR036250">
    <property type="entry name" value="AcylCo_DH-like_C"/>
</dbReference>
<dbReference type="InterPro" id="IPR046373">
    <property type="entry name" value="Acyl-CoA_Oxase/DH_mid-dom_sf"/>
</dbReference>
<dbReference type="InterPro" id="IPR009100">
    <property type="entry name" value="AcylCoA_DH/oxidase_NM_dom_sf"/>
</dbReference>
<keyword evidence="3" id="KW-1185">Reference proteome</keyword>
<protein>
    <recommendedName>
        <fullName evidence="4">Acyl-CoA dehydrogenase</fullName>
    </recommendedName>
</protein>
<keyword evidence="1" id="KW-0812">Transmembrane</keyword>
<evidence type="ECO:0000313" key="3">
    <source>
        <dbReference type="Proteomes" id="UP000199077"/>
    </source>
</evidence>
<dbReference type="AlphaFoldDB" id="A0A1H0SRZ8"/>
<keyword evidence="1" id="KW-1133">Transmembrane helix</keyword>
<sequence length="368" mass="38256">MNTQGTTQLVLVDRALDPKLVKTIAAMGYDSGRAACASDTVGAALQLARTWGRRLERPGQGRTAQLWSALATIGSVDLTVARVVEPHLDALAILAESESEGVAGAGGGDRTTSVPRDATWGVYAAEGPGPRLTATQRGSGWVLDGHKPWCSLADRVSHALVTAWVDDSTRGLFAVALGDRGVTPVTAQGAWVSHGLPEVTSCGMDVSGVLARPVGAPGWYLQRPGFAWGGVGVAAVWFGAAVAVARRVARHVGQRPPDQVAHLHVGQLELAVSTAREALAVAARAADGGSNEDPGLVATRTRSIVADAVETALQVADHAMGPGPLATDAEHVQRVSDLRLYVRQHHAERDLADLGRRALAAAGDGPPW</sequence>
<dbReference type="EMBL" id="LT629711">
    <property type="protein sequence ID" value="SDP44339.1"/>
    <property type="molecule type" value="Genomic_DNA"/>
</dbReference>
<dbReference type="RefSeq" id="WP_091785889.1">
    <property type="nucleotide sequence ID" value="NZ_LT629711.1"/>
</dbReference>
<gene>
    <name evidence="2" type="ORF">SAMN04489867_2476</name>
</gene>
<keyword evidence="1" id="KW-0472">Membrane</keyword>
<evidence type="ECO:0000313" key="2">
    <source>
        <dbReference type="EMBL" id="SDP44339.1"/>
    </source>
</evidence>
<name>A0A1H0SRZ8_9MICO</name>
<feature type="transmembrane region" description="Helical" evidence="1">
    <location>
        <begin position="226"/>
        <end position="245"/>
    </location>
</feature>
<evidence type="ECO:0008006" key="4">
    <source>
        <dbReference type="Google" id="ProtNLM"/>
    </source>
</evidence>
<accession>A0A1H0SRZ8</accession>
<dbReference type="OrthoDB" id="107064at2"/>
<dbReference type="STRING" id="443156.SAMN04489867_2476"/>
<dbReference type="GO" id="GO:0016627">
    <property type="term" value="F:oxidoreductase activity, acting on the CH-CH group of donors"/>
    <property type="evidence" value="ECO:0007669"/>
    <property type="project" value="InterPro"/>
</dbReference>
<evidence type="ECO:0000256" key="1">
    <source>
        <dbReference type="SAM" id="Phobius"/>
    </source>
</evidence>
<dbReference type="SUPFAM" id="SSF47203">
    <property type="entry name" value="Acyl-CoA dehydrogenase C-terminal domain-like"/>
    <property type="match status" value="1"/>
</dbReference>
<reference evidence="3" key="1">
    <citation type="submission" date="2016-10" db="EMBL/GenBank/DDBJ databases">
        <authorList>
            <person name="Varghese N."/>
            <person name="Submissions S."/>
        </authorList>
    </citation>
    <scope>NUCLEOTIDE SEQUENCE [LARGE SCALE GENOMIC DNA]</scope>
    <source>
        <strain evidence="3">DSM 22329</strain>
    </source>
</reference>
<organism evidence="2 3">
    <name type="scientific">Pedococcus dokdonensis</name>
    <dbReference type="NCBI Taxonomy" id="443156"/>
    <lineage>
        <taxon>Bacteria</taxon>
        <taxon>Bacillati</taxon>
        <taxon>Actinomycetota</taxon>
        <taxon>Actinomycetes</taxon>
        <taxon>Micrococcales</taxon>
        <taxon>Intrasporangiaceae</taxon>
        <taxon>Pedococcus</taxon>
    </lineage>
</organism>
<proteinExistence type="predicted"/>